<keyword evidence="1" id="KW-0689">Ribosomal protein</keyword>
<dbReference type="AlphaFoldDB" id="L2GU96"/>
<dbReference type="EMBL" id="GL877421">
    <property type="protein sequence ID" value="ELA47246.1"/>
    <property type="molecule type" value="Genomic_DNA"/>
</dbReference>
<dbReference type="OMA" id="MSANCEL"/>
<protein>
    <submittedName>
        <fullName evidence="4">Uncharacterized protein</fullName>
    </submittedName>
</protein>
<sequence length="128" mass="15178">MALDIQTLAHFNNRLLNRQELTLLVSHPAQSFKKADLATVLKKKYNSNYVIIHGSRTEFGTCQTRTVARIYESKEQFEKIEDWFVLIREGMAKKDKEARRVRKDKRKRRVASWGSARRQEKKAERKQK</sequence>
<dbReference type="GO" id="GO:1990904">
    <property type="term" value="C:ribonucleoprotein complex"/>
    <property type="evidence" value="ECO:0007669"/>
    <property type="project" value="UniProtKB-KW"/>
</dbReference>
<dbReference type="GO" id="GO:0005840">
    <property type="term" value="C:ribosome"/>
    <property type="evidence" value="ECO:0007669"/>
    <property type="project" value="UniProtKB-KW"/>
</dbReference>
<reference evidence="5" key="1">
    <citation type="submission" date="2011-03" db="EMBL/GenBank/DDBJ databases">
        <title>The genome sequence of Vavraia culicis strain floridensis.</title>
        <authorList>
            <consortium name="The Broad Institute Genome Sequencing Platform"/>
            <person name="Cuomo C."/>
            <person name="Becnel J."/>
            <person name="Sanscrainte N."/>
            <person name="Young S.K."/>
            <person name="Zeng Q."/>
            <person name="Gargeya S."/>
            <person name="Fitzgerald M."/>
            <person name="Haas B."/>
            <person name="Abouelleil A."/>
            <person name="Alvarado L."/>
            <person name="Arachchi H.M."/>
            <person name="Berlin A."/>
            <person name="Chapman S.B."/>
            <person name="Gearin G."/>
            <person name="Goldberg J."/>
            <person name="Griggs A."/>
            <person name="Gujja S."/>
            <person name="Hansen M."/>
            <person name="Heiman D."/>
            <person name="Howarth C."/>
            <person name="Larimer J."/>
            <person name="Lui A."/>
            <person name="MacDonald P.J.P."/>
            <person name="McCowen C."/>
            <person name="Montmayeur A."/>
            <person name="Murphy C."/>
            <person name="Neiman D."/>
            <person name="Pearson M."/>
            <person name="Priest M."/>
            <person name="Roberts A."/>
            <person name="Saif S."/>
            <person name="Shea T."/>
            <person name="Sisk P."/>
            <person name="Stolte C."/>
            <person name="Sykes S."/>
            <person name="Wortman J."/>
            <person name="Nusbaum C."/>
            <person name="Birren B."/>
        </authorList>
    </citation>
    <scope>NUCLEOTIDE SEQUENCE [LARGE SCALE GENOMIC DNA]</scope>
    <source>
        <strain evidence="5">floridensis</strain>
    </source>
</reference>
<dbReference type="GO" id="GO:0003735">
    <property type="term" value="F:structural constituent of ribosome"/>
    <property type="evidence" value="ECO:0007669"/>
    <property type="project" value="InterPro"/>
</dbReference>
<dbReference type="PANTHER" id="PTHR10496">
    <property type="entry name" value="40S RIBOSOMAL PROTEIN S24"/>
    <property type="match status" value="1"/>
</dbReference>
<proteinExistence type="predicted"/>
<dbReference type="SUPFAM" id="SSF54189">
    <property type="entry name" value="Ribosomal proteins S24e, L23 and L15e"/>
    <property type="match status" value="1"/>
</dbReference>
<dbReference type="Gene3D" id="3.30.70.3370">
    <property type="match status" value="1"/>
</dbReference>
<dbReference type="GO" id="GO:0006412">
    <property type="term" value="P:translation"/>
    <property type="evidence" value="ECO:0007669"/>
    <property type="project" value="InterPro"/>
</dbReference>
<dbReference type="STRING" id="948595.L2GU96"/>
<dbReference type="InterPro" id="IPR001976">
    <property type="entry name" value="Ribosomal_eS24"/>
</dbReference>
<dbReference type="HOGENOM" id="CLU_107248_2_0_1"/>
<feature type="compositionally biased region" description="Basic residues" evidence="3">
    <location>
        <begin position="99"/>
        <end position="110"/>
    </location>
</feature>
<dbReference type="InterPro" id="IPR012678">
    <property type="entry name" value="Ribosomal_uL23/eL15/eS24_sf"/>
</dbReference>
<gene>
    <name evidence="4" type="ORF">VCUG_01242</name>
</gene>
<evidence type="ECO:0000313" key="5">
    <source>
        <dbReference type="Proteomes" id="UP000011081"/>
    </source>
</evidence>
<feature type="region of interest" description="Disordered" evidence="3">
    <location>
        <begin position="94"/>
        <end position="128"/>
    </location>
</feature>
<dbReference type="InterPro" id="IPR053709">
    <property type="entry name" value="eRP_eS24_sf"/>
</dbReference>
<keyword evidence="5" id="KW-1185">Reference proteome</keyword>
<name>L2GU96_VAVCU</name>
<evidence type="ECO:0000256" key="3">
    <source>
        <dbReference type="SAM" id="MobiDB-lite"/>
    </source>
</evidence>
<dbReference type="VEuPathDB" id="MicrosporidiaDB:VCUG_01242"/>
<dbReference type="Pfam" id="PF01282">
    <property type="entry name" value="Ribosomal_S24e"/>
    <property type="match status" value="1"/>
</dbReference>
<dbReference type="GeneID" id="19879122"/>
<organism evidence="4 5">
    <name type="scientific">Vavraia culicis (isolate floridensis)</name>
    <name type="common">Microsporidian parasite</name>
    <dbReference type="NCBI Taxonomy" id="948595"/>
    <lineage>
        <taxon>Eukaryota</taxon>
        <taxon>Fungi</taxon>
        <taxon>Fungi incertae sedis</taxon>
        <taxon>Microsporidia</taxon>
        <taxon>Pleistophoridae</taxon>
        <taxon>Vavraia</taxon>
    </lineage>
</organism>
<dbReference type="InParanoid" id="L2GU96"/>
<dbReference type="Proteomes" id="UP000011081">
    <property type="component" value="Unassembled WGS sequence"/>
</dbReference>
<keyword evidence="2" id="KW-0687">Ribonucleoprotein</keyword>
<dbReference type="OrthoDB" id="5571754at2759"/>
<dbReference type="FunCoup" id="L2GU96">
    <property type="interactions" value="222"/>
</dbReference>
<accession>L2GU96</accession>
<evidence type="ECO:0000256" key="2">
    <source>
        <dbReference type="ARBA" id="ARBA00023274"/>
    </source>
</evidence>
<evidence type="ECO:0000313" key="4">
    <source>
        <dbReference type="EMBL" id="ELA47246.1"/>
    </source>
</evidence>
<evidence type="ECO:0000256" key="1">
    <source>
        <dbReference type="ARBA" id="ARBA00022980"/>
    </source>
</evidence>
<dbReference type="RefSeq" id="XP_008074262.1">
    <property type="nucleotide sequence ID" value="XM_008076071.1"/>
</dbReference>